<feature type="transmembrane region" description="Helical" evidence="7">
    <location>
        <begin position="437"/>
        <end position="458"/>
    </location>
</feature>
<feature type="transmembrane region" description="Helical" evidence="7">
    <location>
        <begin position="120"/>
        <end position="140"/>
    </location>
</feature>
<feature type="transmembrane region" description="Helical" evidence="7">
    <location>
        <begin position="385"/>
        <end position="407"/>
    </location>
</feature>
<comment type="subcellular location">
    <subcellularLocation>
        <location evidence="1">Cell membrane</location>
        <topology evidence="1">Multi-pass membrane protein</topology>
    </subcellularLocation>
</comment>
<name>A0ABU2WFT2_9GAMM</name>
<dbReference type="Pfam" id="PF04632">
    <property type="entry name" value="FUSC"/>
    <property type="match status" value="1"/>
</dbReference>
<dbReference type="InterPro" id="IPR006726">
    <property type="entry name" value="PHBA_efflux_AaeB/fusaric-R"/>
</dbReference>
<organism evidence="8 9">
    <name type="scientific">Banduia mediterranea</name>
    <dbReference type="NCBI Taxonomy" id="3075609"/>
    <lineage>
        <taxon>Bacteria</taxon>
        <taxon>Pseudomonadati</taxon>
        <taxon>Pseudomonadota</taxon>
        <taxon>Gammaproteobacteria</taxon>
        <taxon>Nevskiales</taxon>
        <taxon>Algiphilaceae</taxon>
        <taxon>Banduia</taxon>
    </lineage>
</organism>
<evidence type="ECO:0000256" key="3">
    <source>
        <dbReference type="ARBA" id="ARBA00022475"/>
    </source>
</evidence>
<evidence type="ECO:0000313" key="8">
    <source>
        <dbReference type="EMBL" id="MDT0496725.1"/>
    </source>
</evidence>
<evidence type="ECO:0000256" key="6">
    <source>
        <dbReference type="ARBA" id="ARBA00023136"/>
    </source>
</evidence>
<dbReference type="EMBL" id="JAVRIC010000005">
    <property type="protein sequence ID" value="MDT0496725.1"/>
    <property type="molecule type" value="Genomic_DNA"/>
</dbReference>
<gene>
    <name evidence="8" type="ORF">RM530_05025</name>
</gene>
<evidence type="ECO:0000256" key="4">
    <source>
        <dbReference type="ARBA" id="ARBA00022692"/>
    </source>
</evidence>
<feature type="transmembrane region" description="Helical" evidence="7">
    <location>
        <begin position="73"/>
        <end position="90"/>
    </location>
</feature>
<evidence type="ECO:0000313" key="9">
    <source>
        <dbReference type="Proteomes" id="UP001254608"/>
    </source>
</evidence>
<accession>A0ABU2WFT2</accession>
<evidence type="ECO:0000256" key="5">
    <source>
        <dbReference type="ARBA" id="ARBA00022989"/>
    </source>
</evidence>
<reference evidence="8 9" key="1">
    <citation type="submission" date="2023-09" db="EMBL/GenBank/DDBJ databases">
        <authorList>
            <person name="Rey-Velasco X."/>
        </authorList>
    </citation>
    <scope>NUCLEOTIDE SEQUENCE [LARGE SCALE GENOMIC DNA]</scope>
    <source>
        <strain evidence="8 9">W345</strain>
    </source>
</reference>
<comment type="caution">
    <text evidence="8">The sequence shown here is derived from an EMBL/GenBank/DDBJ whole genome shotgun (WGS) entry which is preliminary data.</text>
</comment>
<sequence length="692" mass="75799">MTDRRALPADIAEVWREQREHWLFALRTASGCLLALWLAFRLNLHSPSSAAITVTIVALPQSGYVIEKAFYRLTGTLFGGAVGLLLVAAFAQQREFFLIGLAAWIGVCAAWSQKLRNFRAYAFVLSGYTACIVGYPAFIAPDSALQIAVDRVSAVALGLLCGTVLNATILPRSAAVELVGSIRRRLPEFLNYARAVLSEVRPRQQVQQQQDHILHSIVALEAVRGAAYFEDAESRIRSSRLRRLNGEFTATSTALHAIYRLREDLLARERTRVVAALHPLTDQLLAQLETGAGQVPRTAAEAAPVARDFGAWLSQWNRHAALARQRLGPPGGSADELREFEAGLQLLHWFAQDLSRYLDTYAQLRNPRRLRADEAPAPTPRTDPLVAAVAGLRCMLAIVLTGLFWMQTGWADGFNAFILVCVFPALFATMPNPMSGIRGVAIGFAIGAVFTVPMYLFVVPRLDGYAELAAAQLPPLLLFCSWIARPATSTRGLGAMLMLLTGISLTNPMQYDVAVFANRIVATFAGFAFSAFAYTALPLPGPAWVTARLQRALPRQLRTTVSDTPERARHAFESGVADLITQITPRLGADVEARRRQLDAGLTVLEAGFALLRLRQQNAGDSPLFRLVPAAFENPRHIDPVLQAIEDQLQGRAGRNDARTVAALRLLHLSLREWRAHTANEVAPLPEPAHAA</sequence>
<dbReference type="PANTHER" id="PTHR30509:SF9">
    <property type="entry name" value="MULTIDRUG RESISTANCE PROTEIN MDTO"/>
    <property type="match status" value="1"/>
</dbReference>
<keyword evidence="5 7" id="KW-1133">Transmembrane helix</keyword>
<keyword evidence="3" id="KW-1003">Cell membrane</keyword>
<feature type="transmembrane region" description="Helical" evidence="7">
    <location>
        <begin position="413"/>
        <end position="430"/>
    </location>
</feature>
<evidence type="ECO:0000256" key="2">
    <source>
        <dbReference type="ARBA" id="ARBA00022448"/>
    </source>
</evidence>
<keyword evidence="6 7" id="KW-0472">Membrane</keyword>
<feature type="transmembrane region" description="Helical" evidence="7">
    <location>
        <begin position="21"/>
        <end position="40"/>
    </location>
</feature>
<protein>
    <submittedName>
        <fullName evidence="8">FUSC family protein</fullName>
    </submittedName>
</protein>
<keyword evidence="9" id="KW-1185">Reference proteome</keyword>
<keyword evidence="2" id="KW-0813">Transport</keyword>
<feature type="transmembrane region" description="Helical" evidence="7">
    <location>
        <begin position="152"/>
        <end position="175"/>
    </location>
</feature>
<feature type="transmembrane region" description="Helical" evidence="7">
    <location>
        <begin position="96"/>
        <end position="113"/>
    </location>
</feature>
<dbReference type="Proteomes" id="UP001254608">
    <property type="component" value="Unassembled WGS sequence"/>
</dbReference>
<evidence type="ECO:0000256" key="7">
    <source>
        <dbReference type="SAM" id="Phobius"/>
    </source>
</evidence>
<keyword evidence="4 7" id="KW-0812">Transmembrane</keyword>
<dbReference type="RefSeq" id="WP_311364118.1">
    <property type="nucleotide sequence ID" value="NZ_JAVRIC010000005.1"/>
</dbReference>
<dbReference type="PANTHER" id="PTHR30509">
    <property type="entry name" value="P-HYDROXYBENZOIC ACID EFFLUX PUMP SUBUNIT-RELATED"/>
    <property type="match status" value="1"/>
</dbReference>
<feature type="transmembrane region" description="Helical" evidence="7">
    <location>
        <begin position="521"/>
        <end position="545"/>
    </location>
</feature>
<proteinExistence type="predicted"/>
<evidence type="ECO:0000256" key="1">
    <source>
        <dbReference type="ARBA" id="ARBA00004651"/>
    </source>
</evidence>